<protein>
    <submittedName>
        <fullName evidence="3">MoxR family ATPase</fullName>
    </submittedName>
</protein>
<evidence type="ECO:0000313" key="3">
    <source>
        <dbReference type="EMBL" id="MCA6063135.1"/>
    </source>
</evidence>
<dbReference type="PANTHER" id="PTHR42759:SF5">
    <property type="entry name" value="METHANOL DEHYDROGENASE REGULATOR"/>
    <property type="match status" value="1"/>
</dbReference>
<organism evidence="3 4">
    <name type="scientific">Thalassolituus marinus</name>
    <dbReference type="NCBI Taxonomy" id="671053"/>
    <lineage>
        <taxon>Bacteria</taxon>
        <taxon>Pseudomonadati</taxon>
        <taxon>Pseudomonadota</taxon>
        <taxon>Gammaproteobacteria</taxon>
        <taxon>Oceanospirillales</taxon>
        <taxon>Oceanospirillaceae</taxon>
        <taxon>Thalassolituus</taxon>
    </lineage>
</organism>
<dbReference type="CDD" id="cd00009">
    <property type="entry name" value="AAA"/>
    <property type="match status" value="1"/>
</dbReference>
<accession>A0ABS7ZRJ1</accession>
<dbReference type="PANTHER" id="PTHR42759">
    <property type="entry name" value="MOXR FAMILY PROTEIN"/>
    <property type="match status" value="1"/>
</dbReference>
<dbReference type="InterPro" id="IPR003593">
    <property type="entry name" value="AAA+_ATPase"/>
</dbReference>
<proteinExistence type="predicted"/>
<dbReference type="InterPro" id="IPR050764">
    <property type="entry name" value="CbbQ/NirQ/NorQ/GpvN"/>
</dbReference>
<dbReference type="RefSeq" id="WP_225672820.1">
    <property type="nucleotide sequence ID" value="NZ_JAEDAH010000026.1"/>
</dbReference>
<dbReference type="PIRSF" id="PIRSF002849">
    <property type="entry name" value="AAA_ATPase_chaperone_MoxR_prd"/>
    <property type="match status" value="1"/>
</dbReference>
<feature type="domain" description="AAA+ ATPase" evidence="2">
    <location>
        <begin position="63"/>
        <end position="204"/>
    </location>
</feature>
<dbReference type="Gene3D" id="1.10.8.80">
    <property type="entry name" value="Magnesium chelatase subunit I, C-Terminal domain"/>
    <property type="match status" value="1"/>
</dbReference>
<evidence type="ECO:0000313" key="4">
    <source>
        <dbReference type="Proteomes" id="UP000714380"/>
    </source>
</evidence>
<dbReference type="Pfam" id="PF17863">
    <property type="entry name" value="AAA_lid_2"/>
    <property type="match status" value="1"/>
</dbReference>
<dbReference type="Proteomes" id="UP000714380">
    <property type="component" value="Unassembled WGS sequence"/>
</dbReference>
<evidence type="ECO:0000256" key="1">
    <source>
        <dbReference type="SAM" id="MobiDB-lite"/>
    </source>
</evidence>
<dbReference type="InterPro" id="IPR027417">
    <property type="entry name" value="P-loop_NTPase"/>
</dbReference>
<keyword evidence="4" id="KW-1185">Reference proteome</keyword>
<dbReference type="InterPro" id="IPR041628">
    <property type="entry name" value="ChlI/MoxR_AAA_lid"/>
</dbReference>
<name>A0ABS7ZRJ1_9GAMM</name>
<dbReference type="SMART" id="SM00382">
    <property type="entry name" value="AAA"/>
    <property type="match status" value="1"/>
</dbReference>
<evidence type="ECO:0000259" key="2">
    <source>
        <dbReference type="SMART" id="SM00382"/>
    </source>
</evidence>
<feature type="region of interest" description="Disordered" evidence="1">
    <location>
        <begin position="1"/>
        <end position="31"/>
    </location>
</feature>
<comment type="caution">
    <text evidence="3">The sequence shown here is derived from an EMBL/GenBank/DDBJ whole genome shotgun (WGS) entry which is preliminary data.</text>
</comment>
<dbReference type="InterPro" id="IPR011703">
    <property type="entry name" value="ATPase_AAA-3"/>
</dbReference>
<sequence>MSIVTPPPYNPGDPQGLQSAAAKKPQPQADKTQQVLQQLQKAIAQVVQADAAKLNMVLVALLCKGHLLLEDAPGLGKTTLARTLSQLLALRMKRIQCTPDLMPSDITGISVYNSEEHKFHFMPGPVFTNILLADEINRATPRTQSALLEAMAEGTVTADRKTYNLPNPFMVIATQNPVEFSGTFPLPEAQLDRFFMRLSLGYPDENQEVTLMLAQLSGHPLEQLKPVLNEAALMALQAQTEKVTVSEPMARYISQLVRETRSLPGVRLGASPRGSLALMRAARALALIHGRREVTPDLIRPLLEPVLAHRIVFRDAALHHDDRSEFWKQLLAKIPVPDFAETDGQSDGR</sequence>
<reference evidence="3 4" key="1">
    <citation type="submission" date="2020-12" db="EMBL/GenBank/DDBJ databases">
        <title>Novel Thalassolituus-related marine hydrocarbonoclastic bacteria mediated algae-derived hydrocarbons mineralization in twilight zone of the northern South China Sea.</title>
        <authorList>
            <person name="Dong C."/>
        </authorList>
    </citation>
    <scope>NUCLEOTIDE SEQUENCE [LARGE SCALE GENOMIC DNA]</scope>
    <source>
        <strain evidence="3 4">IMCC1826</strain>
    </source>
</reference>
<feature type="compositionally biased region" description="Low complexity" evidence="1">
    <location>
        <begin position="20"/>
        <end position="29"/>
    </location>
</feature>
<dbReference type="EMBL" id="JAEDAH010000026">
    <property type="protein sequence ID" value="MCA6063135.1"/>
    <property type="molecule type" value="Genomic_DNA"/>
</dbReference>
<dbReference type="Gene3D" id="3.40.50.300">
    <property type="entry name" value="P-loop containing nucleotide triphosphate hydrolases"/>
    <property type="match status" value="1"/>
</dbReference>
<feature type="compositionally biased region" description="Pro residues" evidence="1">
    <location>
        <begin position="1"/>
        <end position="11"/>
    </location>
</feature>
<gene>
    <name evidence="3" type="ORF">I9W95_05880</name>
</gene>
<dbReference type="SUPFAM" id="SSF52540">
    <property type="entry name" value="P-loop containing nucleoside triphosphate hydrolases"/>
    <property type="match status" value="1"/>
</dbReference>
<dbReference type="Pfam" id="PF07726">
    <property type="entry name" value="AAA_3"/>
    <property type="match status" value="1"/>
</dbReference>